<sequence length="327" mass="36210">MSLAYEIPVLFPESPLFSCSNAYSGRSSTARLVEGLDNLRRLWRELGDLLVILSFLPGEIGPSRGARGASKKNILILSEVGKDDNPLSVDLSRCSFFVHIHDLPIRKMTRDMAKSIGNHMGRFIDMEHMDDHRHWSPTLRIRVQINVLDLLKDCDLRYEKDFEDPGDLTPYGPWLRAAPTNRRSTPASGANFGQGNLGSDKPYFSTRFPRSNQAKTVKKGMSIFNPTPSRPSGLPTENRHTNSSLASPIGMRQPPTRRDLSESNPIAIPPCAHPINPTHASNPSRNCPHLAAIPPCMLPPTPAIPPCMLPPTPTLCTCRFPNPLLLT</sequence>
<proteinExistence type="predicted"/>
<organism evidence="2 3">
    <name type="scientific">Sesamum alatum</name>
    <dbReference type="NCBI Taxonomy" id="300844"/>
    <lineage>
        <taxon>Eukaryota</taxon>
        <taxon>Viridiplantae</taxon>
        <taxon>Streptophyta</taxon>
        <taxon>Embryophyta</taxon>
        <taxon>Tracheophyta</taxon>
        <taxon>Spermatophyta</taxon>
        <taxon>Magnoliopsida</taxon>
        <taxon>eudicotyledons</taxon>
        <taxon>Gunneridae</taxon>
        <taxon>Pentapetalae</taxon>
        <taxon>asterids</taxon>
        <taxon>lamiids</taxon>
        <taxon>Lamiales</taxon>
        <taxon>Pedaliaceae</taxon>
        <taxon>Sesamum</taxon>
    </lineage>
</organism>
<feature type="compositionally biased region" description="Polar residues" evidence="1">
    <location>
        <begin position="181"/>
        <end position="194"/>
    </location>
</feature>
<feature type="region of interest" description="Disordered" evidence="1">
    <location>
        <begin position="177"/>
        <end position="203"/>
    </location>
</feature>
<name>A0AAE1Y849_9LAMI</name>
<reference evidence="2" key="2">
    <citation type="journal article" date="2024" name="Plant">
        <title>Genomic evolution and insights into agronomic trait innovations of Sesamum species.</title>
        <authorList>
            <person name="Miao H."/>
            <person name="Wang L."/>
            <person name="Qu L."/>
            <person name="Liu H."/>
            <person name="Sun Y."/>
            <person name="Le M."/>
            <person name="Wang Q."/>
            <person name="Wei S."/>
            <person name="Zheng Y."/>
            <person name="Lin W."/>
            <person name="Duan Y."/>
            <person name="Cao H."/>
            <person name="Xiong S."/>
            <person name="Wang X."/>
            <person name="Wei L."/>
            <person name="Li C."/>
            <person name="Ma Q."/>
            <person name="Ju M."/>
            <person name="Zhao R."/>
            <person name="Li G."/>
            <person name="Mu C."/>
            <person name="Tian Q."/>
            <person name="Mei H."/>
            <person name="Zhang T."/>
            <person name="Gao T."/>
            <person name="Zhang H."/>
        </authorList>
    </citation>
    <scope>NUCLEOTIDE SEQUENCE</scope>
    <source>
        <strain evidence="2">3651</strain>
    </source>
</reference>
<feature type="region of interest" description="Disordered" evidence="1">
    <location>
        <begin position="221"/>
        <end position="282"/>
    </location>
</feature>
<evidence type="ECO:0000313" key="3">
    <source>
        <dbReference type="Proteomes" id="UP001293254"/>
    </source>
</evidence>
<evidence type="ECO:0000256" key="1">
    <source>
        <dbReference type="SAM" id="MobiDB-lite"/>
    </source>
</evidence>
<dbReference type="AlphaFoldDB" id="A0AAE1Y849"/>
<evidence type="ECO:0000313" key="2">
    <source>
        <dbReference type="EMBL" id="KAK4425144.1"/>
    </source>
</evidence>
<keyword evidence="3" id="KW-1185">Reference proteome</keyword>
<reference evidence="2" key="1">
    <citation type="submission" date="2020-06" db="EMBL/GenBank/DDBJ databases">
        <authorList>
            <person name="Li T."/>
            <person name="Hu X."/>
            <person name="Zhang T."/>
            <person name="Song X."/>
            <person name="Zhang H."/>
            <person name="Dai N."/>
            <person name="Sheng W."/>
            <person name="Hou X."/>
            <person name="Wei L."/>
        </authorList>
    </citation>
    <scope>NUCLEOTIDE SEQUENCE</scope>
    <source>
        <strain evidence="2">3651</strain>
        <tissue evidence="2">Leaf</tissue>
    </source>
</reference>
<accession>A0AAE1Y849</accession>
<protein>
    <submittedName>
        <fullName evidence="2">Uncharacterized protein</fullName>
    </submittedName>
</protein>
<comment type="caution">
    <text evidence="2">The sequence shown here is derived from an EMBL/GenBank/DDBJ whole genome shotgun (WGS) entry which is preliminary data.</text>
</comment>
<dbReference type="Proteomes" id="UP001293254">
    <property type="component" value="Unassembled WGS sequence"/>
</dbReference>
<dbReference type="EMBL" id="JACGWO010000006">
    <property type="protein sequence ID" value="KAK4425144.1"/>
    <property type="molecule type" value="Genomic_DNA"/>
</dbReference>
<gene>
    <name evidence="2" type="ORF">Salat_1708300</name>
</gene>